<evidence type="ECO:0000313" key="1">
    <source>
        <dbReference type="EMBL" id="VEL42799.1"/>
    </source>
</evidence>
<protein>
    <submittedName>
        <fullName evidence="1">Uncharacterized protein</fullName>
    </submittedName>
</protein>
<dbReference type="Proteomes" id="UP000784294">
    <property type="component" value="Unassembled WGS sequence"/>
</dbReference>
<organism evidence="1 2">
    <name type="scientific">Protopolystoma xenopodis</name>
    <dbReference type="NCBI Taxonomy" id="117903"/>
    <lineage>
        <taxon>Eukaryota</taxon>
        <taxon>Metazoa</taxon>
        <taxon>Spiralia</taxon>
        <taxon>Lophotrochozoa</taxon>
        <taxon>Platyhelminthes</taxon>
        <taxon>Monogenea</taxon>
        <taxon>Polyopisthocotylea</taxon>
        <taxon>Polystomatidea</taxon>
        <taxon>Polystomatidae</taxon>
        <taxon>Protopolystoma</taxon>
    </lineage>
</organism>
<sequence length="227" mass="24458">MPPRRQSQVRRYPRRLGLAGLIDCESVYGCAGICSDYRIPTGGHKLAARGPSPAGLVAACPFLYMVEDVGILHHTVYPSTPPSCRTLAPQPPPSGRLKRVDCHPFRPFPLPTQPHEVVCCAVVTAERLIYSPVGNIGSAVYSQFICNCVPPPSDPRDDFSPQQAIATSNLEPGLLVPPIGLPFVYRVGVCIFIRYPSSGKSVAMANWLSHSASVAFGPEAALIPTRQ</sequence>
<evidence type="ECO:0000313" key="2">
    <source>
        <dbReference type="Proteomes" id="UP000784294"/>
    </source>
</evidence>
<gene>
    <name evidence="1" type="ORF">PXEA_LOCUS36239</name>
</gene>
<name>A0A448XR45_9PLAT</name>
<keyword evidence="2" id="KW-1185">Reference proteome</keyword>
<accession>A0A448XR45</accession>
<comment type="caution">
    <text evidence="1">The sequence shown here is derived from an EMBL/GenBank/DDBJ whole genome shotgun (WGS) entry which is preliminary data.</text>
</comment>
<dbReference type="AlphaFoldDB" id="A0A448XR45"/>
<proteinExistence type="predicted"/>
<reference evidence="1" key="1">
    <citation type="submission" date="2018-11" db="EMBL/GenBank/DDBJ databases">
        <authorList>
            <consortium name="Pathogen Informatics"/>
        </authorList>
    </citation>
    <scope>NUCLEOTIDE SEQUENCE</scope>
</reference>
<dbReference type="EMBL" id="CAAALY010276631">
    <property type="protein sequence ID" value="VEL42799.1"/>
    <property type="molecule type" value="Genomic_DNA"/>
</dbReference>